<gene>
    <name evidence="3" type="ORF">ECRASSUSDP1_LOCUS16079</name>
</gene>
<reference evidence="3" key="1">
    <citation type="submission" date="2023-07" db="EMBL/GenBank/DDBJ databases">
        <authorList>
            <consortium name="AG Swart"/>
            <person name="Singh M."/>
            <person name="Singh A."/>
            <person name="Seah K."/>
            <person name="Emmerich C."/>
        </authorList>
    </citation>
    <scope>NUCLEOTIDE SEQUENCE</scope>
    <source>
        <strain evidence="3">DP1</strain>
    </source>
</reference>
<comment type="caution">
    <text evidence="3">The sequence shown here is derived from an EMBL/GenBank/DDBJ whole genome shotgun (WGS) entry which is preliminary data.</text>
</comment>
<dbReference type="AlphaFoldDB" id="A0AAD2CZF6"/>
<keyword evidence="4" id="KW-1185">Reference proteome</keyword>
<evidence type="ECO:0000256" key="2">
    <source>
        <dbReference type="SAM" id="MobiDB-lite"/>
    </source>
</evidence>
<proteinExistence type="predicted"/>
<evidence type="ECO:0000313" key="3">
    <source>
        <dbReference type="EMBL" id="CAI2374722.1"/>
    </source>
</evidence>
<name>A0AAD2CZF6_EUPCR</name>
<feature type="coiled-coil region" evidence="1">
    <location>
        <begin position="215"/>
        <end position="268"/>
    </location>
</feature>
<sequence length="332" mass="39049">MESSDQDFFDKDDSHNLSAEVDVTIGDDDLKTIPNPTTKTEYCEAIEALLEKNAILEHKMSGKEVTKEEQNKVFEKKQFHLDTMNMMTKYQIVFLKLETSLKKIMANNDWRNELRKKKGFQKFKENAMKNNIIATKSKAMTNAKTERCLKNLFRIAEKSDIREKYFMKWKLHAECEKKEQRILNNKNKKLKSITDEISISIKKLDGLTKKKDNDMESLQRRIREHQEYIEKLEVQKQSLECEMLVKQIKEIEEDNDRLRQKLESSKTNVGSFIQEMSSIIGTHEFQLLMEGQDPERFEYNHYGNGTDEFEDPHQHAGTGGSSKVKKYKHSQF</sequence>
<feature type="compositionally biased region" description="Basic residues" evidence="2">
    <location>
        <begin position="323"/>
        <end position="332"/>
    </location>
</feature>
<evidence type="ECO:0000313" key="4">
    <source>
        <dbReference type="Proteomes" id="UP001295684"/>
    </source>
</evidence>
<keyword evidence="1" id="KW-0175">Coiled coil</keyword>
<organism evidence="3 4">
    <name type="scientific">Euplotes crassus</name>
    <dbReference type="NCBI Taxonomy" id="5936"/>
    <lineage>
        <taxon>Eukaryota</taxon>
        <taxon>Sar</taxon>
        <taxon>Alveolata</taxon>
        <taxon>Ciliophora</taxon>
        <taxon>Intramacronucleata</taxon>
        <taxon>Spirotrichea</taxon>
        <taxon>Hypotrichia</taxon>
        <taxon>Euplotida</taxon>
        <taxon>Euplotidae</taxon>
        <taxon>Moneuplotes</taxon>
    </lineage>
</organism>
<protein>
    <submittedName>
        <fullName evidence="3">Uncharacterized protein</fullName>
    </submittedName>
</protein>
<feature type="region of interest" description="Disordered" evidence="2">
    <location>
        <begin position="300"/>
        <end position="332"/>
    </location>
</feature>
<evidence type="ECO:0000256" key="1">
    <source>
        <dbReference type="SAM" id="Coils"/>
    </source>
</evidence>
<dbReference type="EMBL" id="CAMPGE010016144">
    <property type="protein sequence ID" value="CAI2374722.1"/>
    <property type="molecule type" value="Genomic_DNA"/>
</dbReference>
<accession>A0AAD2CZF6</accession>
<dbReference type="Proteomes" id="UP001295684">
    <property type="component" value="Unassembled WGS sequence"/>
</dbReference>